<dbReference type="AlphaFoldDB" id="A0A5N6SGR7"/>
<dbReference type="EMBL" id="ML743610">
    <property type="protein sequence ID" value="KAE8133906.1"/>
    <property type="molecule type" value="Genomic_DNA"/>
</dbReference>
<evidence type="ECO:0000313" key="2">
    <source>
        <dbReference type="EMBL" id="KAE8133906.1"/>
    </source>
</evidence>
<sequence>MVEHLEIVQSRMPNGCRDLIAPCKNLKSFKYSHHDSSRLDIAAFSQALGARKDTLVGLSVDHFWGDSSATVDNQNFGSLRDYTALKRLRLSMDSLVGGMLGAPLVDILPSCLEYLCIADMDREKGNHKILVAELCCLVKASDVAFPQFKQLDIEGNVQDPMLPPQDKSERMKIYPEPSSLLGSWIYEITKGLCTICLDNGGSFTFHDA</sequence>
<feature type="domain" description="Leucine-rich repeat" evidence="1">
    <location>
        <begin position="2"/>
        <end position="151"/>
    </location>
</feature>
<gene>
    <name evidence="2" type="ORF">BDV38DRAFT_257074</name>
</gene>
<dbReference type="InterPro" id="IPR056867">
    <property type="entry name" value="LRR_15"/>
</dbReference>
<evidence type="ECO:0000259" key="1">
    <source>
        <dbReference type="Pfam" id="PF24969"/>
    </source>
</evidence>
<keyword evidence="3" id="KW-1185">Reference proteome</keyword>
<name>A0A5N6SGR7_ASPPS</name>
<protein>
    <recommendedName>
        <fullName evidence="1">Leucine-rich repeat domain-containing protein</fullName>
    </recommendedName>
</protein>
<accession>A0A5N6SGR7</accession>
<organism evidence="2 3">
    <name type="scientific">Aspergillus pseudotamarii</name>
    <dbReference type="NCBI Taxonomy" id="132259"/>
    <lineage>
        <taxon>Eukaryota</taxon>
        <taxon>Fungi</taxon>
        <taxon>Dikarya</taxon>
        <taxon>Ascomycota</taxon>
        <taxon>Pezizomycotina</taxon>
        <taxon>Eurotiomycetes</taxon>
        <taxon>Eurotiomycetidae</taxon>
        <taxon>Eurotiales</taxon>
        <taxon>Aspergillaceae</taxon>
        <taxon>Aspergillus</taxon>
        <taxon>Aspergillus subgen. Circumdati</taxon>
    </lineage>
</organism>
<dbReference type="GeneID" id="43639783"/>
<dbReference type="Proteomes" id="UP000325672">
    <property type="component" value="Unassembled WGS sequence"/>
</dbReference>
<dbReference type="Pfam" id="PF24969">
    <property type="entry name" value="LRR_15"/>
    <property type="match status" value="1"/>
</dbReference>
<dbReference type="OrthoDB" id="5130616at2759"/>
<dbReference type="RefSeq" id="XP_031909969.1">
    <property type="nucleotide sequence ID" value="XM_032055573.1"/>
</dbReference>
<evidence type="ECO:0000313" key="3">
    <source>
        <dbReference type="Proteomes" id="UP000325672"/>
    </source>
</evidence>
<reference evidence="2 3" key="1">
    <citation type="submission" date="2019-04" db="EMBL/GenBank/DDBJ databases">
        <title>Friends and foes A comparative genomics study of 23 Aspergillus species from section Flavi.</title>
        <authorList>
            <consortium name="DOE Joint Genome Institute"/>
            <person name="Kjaerbolling I."/>
            <person name="Vesth T."/>
            <person name="Frisvad J.C."/>
            <person name="Nybo J.L."/>
            <person name="Theobald S."/>
            <person name="Kildgaard S."/>
            <person name="Isbrandt T."/>
            <person name="Kuo A."/>
            <person name="Sato A."/>
            <person name="Lyhne E.K."/>
            <person name="Kogle M.E."/>
            <person name="Wiebenga A."/>
            <person name="Kun R.S."/>
            <person name="Lubbers R.J."/>
            <person name="Makela M.R."/>
            <person name="Barry K."/>
            <person name="Chovatia M."/>
            <person name="Clum A."/>
            <person name="Daum C."/>
            <person name="Haridas S."/>
            <person name="He G."/>
            <person name="LaButti K."/>
            <person name="Lipzen A."/>
            <person name="Mondo S."/>
            <person name="Riley R."/>
            <person name="Salamov A."/>
            <person name="Simmons B.A."/>
            <person name="Magnuson J.K."/>
            <person name="Henrissat B."/>
            <person name="Mortensen U.H."/>
            <person name="Larsen T.O."/>
            <person name="Devries R.P."/>
            <person name="Grigoriev I.V."/>
            <person name="Machida M."/>
            <person name="Baker S.E."/>
            <person name="Andersen M.R."/>
        </authorList>
    </citation>
    <scope>NUCLEOTIDE SEQUENCE [LARGE SCALE GENOMIC DNA]</scope>
    <source>
        <strain evidence="2 3">CBS 117625</strain>
    </source>
</reference>
<proteinExistence type="predicted"/>